<feature type="signal peptide" evidence="1">
    <location>
        <begin position="1"/>
        <end position="19"/>
    </location>
</feature>
<comment type="caution">
    <text evidence="2">The sequence shown here is derived from an EMBL/GenBank/DDBJ whole genome shotgun (WGS) entry which is preliminary data.</text>
</comment>
<dbReference type="Pfam" id="PF16984">
    <property type="entry name" value="Grp7_allergen"/>
    <property type="match status" value="1"/>
</dbReference>
<keyword evidence="1" id="KW-0732">Signal</keyword>
<name>A0A8X6GZK3_TRICU</name>
<feature type="chain" id="PRO_5036458418" evidence="1">
    <location>
        <begin position="20"/>
        <end position="225"/>
    </location>
</feature>
<sequence>MSIVFITLPFLLSFGSVLSNMDVNNYVDTILNTVLKIQVRSLGFDPLILPDFSKEFEDHVKLLGKVHGSVKYTDGILHGLSHASRIGDCSGLRYEYGFPFINCSIELDKLSISFEGNLKYGKLPSTTIHAKANMSSILLEICVSNYPMDFTHLRSFAFLKIGDIKTKFTGLGSALNKYLDILRTGFLENVWPAFFNSVGKNFQYALGRAIERMPLYGTTILTIKR</sequence>
<dbReference type="InterPro" id="IPR020234">
    <property type="entry name" value="Mite_allergen_group-7"/>
</dbReference>
<evidence type="ECO:0000313" key="3">
    <source>
        <dbReference type="Proteomes" id="UP000887116"/>
    </source>
</evidence>
<dbReference type="OrthoDB" id="6413711at2759"/>
<evidence type="ECO:0000256" key="1">
    <source>
        <dbReference type="SAM" id="SignalP"/>
    </source>
</evidence>
<dbReference type="AlphaFoldDB" id="A0A8X6GZK3"/>
<dbReference type="EMBL" id="BMAO01033985">
    <property type="protein sequence ID" value="GFQ93163.1"/>
    <property type="molecule type" value="Genomic_DNA"/>
</dbReference>
<gene>
    <name evidence="2" type="primary">NCL1_19661</name>
    <name evidence="2" type="ORF">TNCT_120771</name>
</gene>
<reference evidence="2" key="1">
    <citation type="submission" date="2020-07" db="EMBL/GenBank/DDBJ databases">
        <title>Multicomponent nature underlies the extraordinary mechanical properties of spider dragline silk.</title>
        <authorList>
            <person name="Kono N."/>
            <person name="Nakamura H."/>
            <person name="Mori M."/>
            <person name="Yoshida Y."/>
            <person name="Ohtoshi R."/>
            <person name="Malay A.D."/>
            <person name="Moran D.A.P."/>
            <person name="Tomita M."/>
            <person name="Numata K."/>
            <person name="Arakawa K."/>
        </authorList>
    </citation>
    <scope>NUCLEOTIDE SEQUENCE</scope>
</reference>
<evidence type="ECO:0000313" key="2">
    <source>
        <dbReference type="EMBL" id="GFQ93163.1"/>
    </source>
</evidence>
<dbReference type="Gene3D" id="3.15.10.50">
    <property type="match status" value="1"/>
</dbReference>
<dbReference type="InterPro" id="IPR038602">
    <property type="entry name" value="Mite_allergen_7_sf"/>
</dbReference>
<protein>
    <submittedName>
        <fullName evidence="2">Uncharacterized protein</fullName>
    </submittedName>
</protein>
<proteinExistence type="predicted"/>
<keyword evidence="3" id="KW-1185">Reference proteome</keyword>
<accession>A0A8X6GZK3</accession>
<dbReference type="Proteomes" id="UP000887116">
    <property type="component" value="Unassembled WGS sequence"/>
</dbReference>
<organism evidence="2 3">
    <name type="scientific">Trichonephila clavata</name>
    <name type="common">Joro spider</name>
    <name type="synonym">Nephila clavata</name>
    <dbReference type="NCBI Taxonomy" id="2740835"/>
    <lineage>
        <taxon>Eukaryota</taxon>
        <taxon>Metazoa</taxon>
        <taxon>Ecdysozoa</taxon>
        <taxon>Arthropoda</taxon>
        <taxon>Chelicerata</taxon>
        <taxon>Arachnida</taxon>
        <taxon>Araneae</taxon>
        <taxon>Araneomorphae</taxon>
        <taxon>Entelegynae</taxon>
        <taxon>Araneoidea</taxon>
        <taxon>Nephilidae</taxon>
        <taxon>Trichonephila</taxon>
    </lineage>
</organism>